<evidence type="ECO:0000256" key="2">
    <source>
        <dbReference type="SAM" id="SignalP"/>
    </source>
</evidence>
<organism evidence="3 4">
    <name type="scientific">Paenibacillus alba</name>
    <dbReference type="NCBI Taxonomy" id="1197127"/>
    <lineage>
        <taxon>Bacteria</taxon>
        <taxon>Bacillati</taxon>
        <taxon>Bacillota</taxon>
        <taxon>Bacilli</taxon>
        <taxon>Bacillales</taxon>
        <taxon>Paenibacillaceae</taxon>
        <taxon>Paenibacillus</taxon>
    </lineage>
</organism>
<protein>
    <recommendedName>
        <fullName evidence="5">FAS1 domain-containing protein</fullName>
    </recommendedName>
</protein>
<dbReference type="EMBL" id="JARLKY010000062">
    <property type="protein sequence ID" value="MEC0230088.1"/>
    <property type="molecule type" value="Genomic_DNA"/>
</dbReference>
<proteinExistence type="predicted"/>
<evidence type="ECO:0008006" key="5">
    <source>
        <dbReference type="Google" id="ProtNLM"/>
    </source>
</evidence>
<feature type="compositionally biased region" description="Low complexity" evidence="1">
    <location>
        <begin position="29"/>
        <end position="49"/>
    </location>
</feature>
<sequence length="185" mass="19594">MTLKKTTAGVILLSIMITAAACSSEPKQAATSPTPATAATAAPQATPTAESQDALNLKGYIAARISQEKIDFLFAEAKSKDGKLILNPVAADSKEKAVKFLSSYFDAALADKVATHYLTDQKADGAIITNTAPFFPGNLLNTQKQDITFDAANTKDQVAFTTKDGVTYTTKKVNDKFVLADAVKK</sequence>
<evidence type="ECO:0000256" key="1">
    <source>
        <dbReference type="SAM" id="MobiDB-lite"/>
    </source>
</evidence>
<evidence type="ECO:0000313" key="3">
    <source>
        <dbReference type="EMBL" id="MEC0230088.1"/>
    </source>
</evidence>
<reference evidence="3 4" key="1">
    <citation type="submission" date="2023-03" db="EMBL/GenBank/DDBJ databases">
        <title>Bacillus Genome Sequencing.</title>
        <authorList>
            <person name="Dunlap C."/>
        </authorList>
    </citation>
    <scope>NUCLEOTIDE SEQUENCE [LARGE SCALE GENOMIC DNA]</scope>
    <source>
        <strain evidence="3 4">BD-533</strain>
    </source>
</reference>
<dbReference type="PROSITE" id="PS51257">
    <property type="entry name" value="PROKAR_LIPOPROTEIN"/>
    <property type="match status" value="1"/>
</dbReference>
<evidence type="ECO:0000313" key="4">
    <source>
        <dbReference type="Proteomes" id="UP001338137"/>
    </source>
</evidence>
<feature type="chain" id="PRO_5046158852" description="FAS1 domain-containing protein" evidence="2">
    <location>
        <begin position="30"/>
        <end position="185"/>
    </location>
</feature>
<feature type="region of interest" description="Disordered" evidence="1">
    <location>
        <begin position="27"/>
        <end position="50"/>
    </location>
</feature>
<gene>
    <name evidence="3" type="ORF">P4I72_23425</name>
</gene>
<keyword evidence="4" id="KW-1185">Reference proteome</keyword>
<accession>A0ABU6G7E4</accession>
<dbReference type="Proteomes" id="UP001338137">
    <property type="component" value="Unassembled WGS sequence"/>
</dbReference>
<comment type="caution">
    <text evidence="3">The sequence shown here is derived from an EMBL/GenBank/DDBJ whole genome shotgun (WGS) entry which is preliminary data.</text>
</comment>
<name>A0ABU6G7E4_9BACL</name>
<dbReference type="RefSeq" id="WP_326074158.1">
    <property type="nucleotide sequence ID" value="NZ_JARLKY010000062.1"/>
</dbReference>
<keyword evidence="2" id="KW-0732">Signal</keyword>
<feature type="signal peptide" evidence="2">
    <location>
        <begin position="1"/>
        <end position="29"/>
    </location>
</feature>